<dbReference type="PANTHER" id="PTHR37691">
    <property type="entry name" value="BLR3518 PROTEIN"/>
    <property type="match status" value="1"/>
</dbReference>
<proteinExistence type="predicted"/>
<protein>
    <submittedName>
        <fullName evidence="1">Uncharacterized protein</fullName>
    </submittedName>
</protein>
<reference evidence="1 2" key="1">
    <citation type="submission" date="2019-03" db="EMBL/GenBank/DDBJ databases">
        <title>Genomics of glacier-inhabiting Cryobacterium strains.</title>
        <authorList>
            <person name="Liu Q."/>
            <person name="Xin Y.-H."/>
        </authorList>
    </citation>
    <scope>NUCLEOTIDE SEQUENCE [LARGE SCALE GENOMIC DNA]</scope>
    <source>
        <strain evidence="1 2">TMT1-51</strain>
    </source>
</reference>
<accession>A0A4Y8JYQ4</accession>
<evidence type="ECO:0000313" key="1">
    <source>
        <dbReference type="EMBL" id="TFD33768.1"/>
    </source>
</evidence>
<dbReference type="InterPro" id="IPR027396">
    <property type="entry name" value="DsrEFH-like"/>
</dbReference>
<dbReference type="SUPFAM" id="SSF75169">
    <property type="entry name" value="DsrEFH-like"/>
    <property type="match status" value="1"/>
</dbReference>
<keyword evidence="2" id="KW-1185">Reference proteome</keyword>
<evidence type="ECO:0000313" key="2">
    <source>
        <dbReference type="Proteomes" id="UP000297472"/>
    </source>
</evidence>
<dbReference type="RefSeq" id="WP_134422735.1">
    <property type="nucleotide sequence ID" value="NZ_SOHA01000004.1"/>
</dbReference>
<dbReference type="PANTHER" id="PTHR37691:SF1">
    <property type="entry name" value="BLR3518 PROTEIN"/>
    <property type="match status" value="1"/>
</dbReference>
<name>A0A4Y8JYQ4_9MICO</name>
<comment type="caution">
    <text evidence="1">The sequence shown here is derived from an EMBL/GenBank/DDBJ whole genome shotgun (WGS) entry which is preliminary data.</text>
</comment>
<organism evidence="1 2">
    <name type="scientific">Cryobacterium cryoconiti</name>
    <dbReference type="NCBI Taxonomy" id="1259239"/>
    <lineage>
        <taxon>Bacteria</taxon>
        <taxon>Bacillati</taxon>
        <taxon>Actinomycetota</taxon>
        <taxon>Actinomycetes</taxon>
        <taxon>Micrococcales</taxon>
        <taxon>Microbacteriaceae</taxon>
        <taxon>Cryobacterium</taxon>
    </lineage>
</organism>
<gene>
    <name evidence="1" type="ORF">E3T49_01250</name>
</gene>
<dbReference type="EMBL" id="SOHA01000004">
    <property type="protein sequence ID" value="TFD33768.1"/>
    <property type="molecule type" value="Genomic_DNA"/>
</dbReference>
<dbReference type="Proteomes" id="UP000297472">
    <property type="component" value="Unassembled WGS sequence"/>
</dbReference>
<sequence>MSARRNDTGLLLHVSGADAASIQAGIRMALNAREQLPHVIVELVIQGPCVSFLTAGSVLEPHLAALDGGPVQVVACTNSLRSAGMEAGRLRGGVGVVPAAVAHLAARQFTGWAYVRV</sequence>
<dbReference type="AlphaFoldDB" id="A0A4Y8JYQ4"/>
<dbReference type="OrthoDB" id="5113984at2"/>
<dbReference type="Gene3D" id="3.40.1260.10">
    <property type="entry name" value="DsrEFH-like"/>
    <property type="match status" value="1"/>
</dbReference>